<dbReference type="Proteomes" id="UP000292564">
    <property type="component" value="Unassembled WGS sequence"/>
</dbReference>
<dbReference type="EMBL" id="SHKY01000001">
    <property type="protein sequence ID" value="RZU49909.1"/>
    <property type="molecule type" value="Genomic_DNA"/>
</dbReference>
<evidence type="ECO:0000313" key="1">
    <source>
        <dbReference type="EMBL" id="RZU49909.1"/>
    </source>
</evidence>
<name>A0A4Q7ZIH2_9ACTN</name>
<dbReference type="NCBIfam" id="NF038160">
    <property type="entry name" value="lanthi_III_c"/>
    <property type="match status" value="1"/>
</dbReference>
<comment type="caution">
    <text evidence="1">The sequence shown here is derived from an EMBL/GenBank/DDBJ whole genome shotgun (WGS) entry which is preliminary data.</text>
</comment>
<evidence type="ECO:0000313" key="2">
    <source>
        <dbReference type="Proteomes" id="UP000292564"/>
    </source>
</evidence>
<dbReference type="RefSeq" id="WP_207229780.1">
    <property type="nucleotide sequence ID" value="NZ_SHKY01000001.1"/>
</dbReference>
<accession>A0A4Q7ZIH2</accession>
<protein>
    <submittedName>
        <fullName evidence="1">Uncharacterized protein</fullName>
    </submittedName>
</protein>
<proteinExistence type="predicted"/>
<sequence>MAKVLKLQELEVETAHGPVEALSVTSCESQSCN</sequence>
<organism evidence="1 2">
    <name type="scientific">Krasilnikovia cinnamomea</name>
    <dbReference type="NCBI Taxonomy" id="349313"/>
    <lineage>
        <taxon>Bacteria</taxon>
        <taxon>Bacillati</taxon>
        <taxon>Actinomycetota</taxon>
        <taxon>Actinomycetes</taxon>
        <taxon>Micromonosporales</taxon>
        <taxon>Micromonosporaceae</taxon>
        <taxon>Krasilnikovia</taxon>
    </lineage>
</organism>
<reference evidence="1 2" key="1">
    <citation type="submission" date="2019-02" db="EMBL/GenBank/DDBJ databases">
        <title>Sequencing the genomes of 1000 actinobacteria strains.</title>
        <authorList>
            <person name="Klenk H.-P."/>
        </authorList>
    </citation>
    <scope>NUCLEOTIDE SEQUENCE [LARGE SCALE GENOMIC DNA]</scope>
    <source>
        <strain evidence="1 2">DSM 45162</strain>
    </source>
</reference>
<gene>
    <name evidence="1" type="ORF">EV385_1666</name>
</gene>
<keyword evidence="2" id="KW-1185">Reference proteome</keyword>
<dbReference type="AlphaFoldDB" id="A0A4Q7ZIH2"/>